<organism evidence="2 3">
    <name type="scientific">Cryobacterium cheniae</name>
    <dbReference type="NCBI Taxonomy" id="1259262"/>
    <lineage>
        <taxon>Bacteria</taxon>
        <taxon>Bacillati</taxon>
        <taxon>Actinomycetota</taxon>
        <taxon>Actinomycetes</taxon>
        <taxon>Micrococcales</taxon>
        <taxon>Microbacteriaceae</taxon>
        <taxon>Cryobacterium</taxon>
    </lineage>
</organism>
<dbReference type="EMBL" id="SOGN01000048">
    <property type="protein sequence ID" value="TFC78706.1"/>
    <property type="molecule type" value="Genomic_DNA"/>
</dbReference>
<dbReference type="OrthoDB" id="9796962at2"/>
<gene>
    <name evidence="2" type="ORF">E3T23_11620</name>
</gene>
<evidence type="ECO:0000313" key="2">
    <source>
        <dbReference type="EMBL" id="TFC78706.1"/>
    </source>
</evidence>
<dbReference type="InterPro" id="IPR058248">
    <property type="entry name" value="Lxx211020-like"/>
</dbReference>
<dbReference type="Pfam" id="PF04314">
    <property type="entry name" value="PCuAC"/>
    <property type="match status" value="1"/>
</dbReference>
<feature type="chain" id="PRO_5020277272" evidence="1">
    <location>
        <begin position="28"/>
        <end position="180"/>
    </location>
</feature>
<feature type="signal peptide" evidence="1">
    <location>
        <begin position="1"/>
        <end position="27"/>
    </location>
</feature>
<dbReference type="SUPFAM" id="SSF110087">
    <property type="entry name" value="DR1885-like metal-binding protein"/>
    <property type="match status" value="1"/>
</dbReference>
<comment type="caution">
    <text evidence="2">The sequence shown here is derived from an EMBL/GenBank/DDBJ whole genome shotgun (WGS) entry which is preliminary data.</text>
</comment>
<dbReference type="InterPro" id="IPR007410">
    <property type="entry name" value="LpqE-like"/>
</dbReference>
<dbReference type="PANTHER" id="PTHR36302:SF1">
    <property type="entry name" value="COPPER CHAPERONE PCU(A)C"/>
    <property type="match status" value="1"/>
</dbReference>
<accession>A0A4R8XPV2</accession>
<sequence length="180" mass="18130">MKLTTAPTRLAVTAAALILALSGCAGATETPAATTESATSADTLTMTDAWVKANESGMTGAFGLLANSGSADITVVSAETTAASKIELHETVANDAGDMVMQEKPGGFVVPAGGSIELAPGSNHIMLMGLTGPLTAGDETTFTLSLDDGSTLEFSAPVKDYTGANETYEGGTEMDMDADN</sequence>
<dbReference type="AlphaFoldDB" id="A0A4R8XPV2"/>
<reference evidence="2 3" key="1">
    <citation type="submission" date="2019-03" db="EMBL/GenBank/DDBJ databases">
        <title>Genomics of glacier-inhabiting Cryobacterium strains.</title>
        <authorList>
            <person name="Liu Q."/>
            <person name="Xin Y.-H."/>
        </authorList>
    </citation>
    <scope>NUCLEOTIDE SEQUENCE [LARGE SCALE GENOMIC DNA]</scope>
    <source>
        <strain evidence="2 3">TMT2-48-2</strain>
    </source>
</reference>
<keyword evidence="1" id="KW-0732">Signal</keyword>
<dbReference type="PROSITE" id="PS51257">
    <property type="entry name" value="PROKAR_LIPOPROTEIN"/>
    <property type="match status" value="1"/>
</dbReference>
<proteinExistence type="predicted"/>
<evidence type="ECO:0000313" key="3">
    <source>
        <dbReference type="Proteomes" id="UP000298433"/>
    </source>
</evidence>
<keyword evidence="3" id="KW-1185">Reference proteome</keyword>
<name>A0A4R8XPV2_9MICO</name>
<dbReference type="InterPro" id="IPR036182">
    <property type="entry name" value="PCuAC_sf"/>
</dbReference>
<dbReference type="Gene3D" id="2.60.40.1890">
    <property type="entry name" value="PCu(A)C copper chaperone"/>
    <property type="match status" value="1"/>
</dbReference>
<evidence type="ECO:0000256" key="1">
    <source>
        <dbReference type="SAM" id="SignalP"/>
    </source>
</evidence>
<dbReference type="PANTHER" id="PTHR36302">
    <property type="entry name" value="BLR7088 PROTEIN"/>
    <property type="match status" value="1"/>
</dbReference>
<dbReference type="RefSeq" id="WP_134370535.1">
    <property type="nucleotide sequence ID" value="NZ_SOGN01000048.1"/>
</dbReference>
<protein>
    <submittedName>
        <fullName evidence="2">Copper chaperone PCu(A)C</fullName>
    </submittedName>
</protein>
<dbReference type="Proteomes" id="UP000298433">
    <property type="component" value="Unassembled WGS sequence"/>
</dbReference>